<evidence type="ECO:0000256" key="1">
    <source>
        <dbReference type="SAM" id="MobiDB-lite"/>
    </source>
</evidence>
<feature type="region of interest" description="Disordered" evidence="1">
    <location>
        <begin position="197"/>
        <end position="222"/>
    </location>
</feature>
<accession>A0A2Z4FMH5</accession>
<proteinExistence type="predicted"/>
<gene>
    <name evidence="2" type="ORF">DN745_11260</name>
</gene>
<dbReference type="KEGG" id="bsed:DN745_11260"/>
<dbReference type="Proteomes" id="UP000249799">
    <property type="component" value="Chromosome"/>
</dbReference>
<protein>
    <submittedName>
        <fullName evidence="2">Uncharacterized protein</fullName>
    </submittedName>
</protein>
<dbReference type="EMBL" id="CP030032">
    <property type="protein sequence ID" value="AWV89884.1"/>
    <property type="molecule type" value="Genomic_DNA"/>
</dbReference>
<keyword evidence="3" id="KW-1185">Reference proteome</keyword>
<name>A0A2Z4FMH5_9DELT</name>
<dbReference type="AlphaFoldDB" id="A0A2Z4FMH5"/>
<evidence type="ECO:0000313" key="3">
    <source>
        <dbReference type="Proteomes" id="UP000249799"/>
    </source>
</evidence>
<sequence>MESVEVNETALESAEVNETGADSLDELLASMEAVGHGETLRFNSKLEAFLGEPQAIARLQARYQSIPRIEPDLRRRISFLAAQIREPEVINFIKMLALSPPDVWESDDGERRDTAFSVRSNGAIGLAKNYAANVDGAEEAIYEVLVTGDKETARLLALELFSDGNLSSAWRAALESRGISTAFRLLTDAELAKVREVHPEEVRSGEDTRQRPRSTNVPEEGQ</sequence>
<feature type="compositionally biased region" description="Polar residues" evidence="1">
    <location>
        <begin position="213"/>
        <end position="222"/>
    </location>
</feature>
<reference evidence="2 3" key="1">
    <citation type="submission" date="2018-06" db="EMBL/GenBank/DDBJ databases">
        <title>Lujinxingia sediminis gen. nov. sp. nov., a new facultative anaerobic member of the class Deltaproteobacteria, and proposal of Lujinxingaceae fam. nov.</title>
        <authorList>
            <person name="Guo L.-Y."/>
            <person name="Li C.-M."/>
            <person name="Wang S."/>
            <person name="Du Z.-J."/>
        </authorList>
    </citation>
    <scope>NUCLEOTIDE SEQUENCE [LARGE SCALE GENOMIC DNA]</scope>
    <source>
        <strain evidence="2 3">FA350</strain>
    </source>
</reference>
<evidence type="ECO:0000313" key="2">
    <source>
        <dbReference type="EMBL" id="AWV89884.1"/>
    </source>
</evidence>
<feature type="compositionally biased region" description="Basic and acidic residues" evidence="1">
    <location>
        <begin position="197"/>
        <end position="210"/>
    </location>
</feature>
<organism evidence="2 3">
    <name type="scientific">Bradymonas sediminis</name>
    <dbReference type="NCBI Taxonomy" id="1548548"/>
    <lineage>
        <taxon>Bacteria</taxon>
        <taxon>Deltaproteobacteria</taxon>
        <taxon>Bradymonadales</taxon>
        <taxon>Bradymonadaceae</taxon>
        <taxon>Bradymonas</taxon>
    </lineage>
</organism>